<proteinExistence type="predicted"/>
<feature type="domain" description="Response regulatory" evidence="7">
    <location>
        <begin position="6"/>
        <end position="120"/>
    </location>
</feature>
<evidence type="ECO:0000256" key="5">
    <source>
        <dbReference type="ARBA" id="ARBA00023163"/>
    </source>
</evidence>
<dbReference type="RefSeq" id="WP_076374479.1">
    <property type="nucleotide sequence ID" value="NZ_FTMG01000008.1"/>
</dbReference>
<dbReference type="InterPro" id="IPR001789">
    <property type="entry name" value="Sig_transdc_resp-reg_receiver"/>
</dbReference>
<evidence type="ECO:0000313" key="8">
    <source>
        <dbReference type="EMBL" id="MBB6109988.1"/>
    </source>
</evidence>
<evidence type="ECO:0000313" key="9">
    <source>
        <dbReference type="Proteomes" id="UP000541583"/>
    </source>
</evidence>
<evidence type="ECO:0000259" key="7">
    <source>
        <dbReference type="PROSITE" id="PS50110"/>
    </source>
</evidence>
<sequence>MNMQPIVLLIDDERRSGGWLGRIVRLAGYICYQVESGLEALNLLEKKEIHVVMSDVDLPDMDFADFVRAVKIKRNYVEVIMLTTHASVHEAIKAIKSGAFEYLIKGTDNDVLLPLLAKANENVCSHFESFQCDSHDDVLWSGFNNKCEHEESRLPRKN</sequence>
<dbReference type="InterPro" id="IPR039420">
    <property type="entry name" value="WalR-like"/>
</dbReference>
<dbReference type="CDD" id="cd00156">
    <property type="entry name" value="REC"/>
    <property type="match status" value="1"/>
</dbReference>
<dbReference type="Pfam" id="PF00072">
    <property type="entry name" value="Response_reg"/>
    <property type="match status" value="1"/>
</dbReference>
<keyword evidence="2" id="KW-0902">Two-component regulatory system</keyword>
<keyword evidence="4 8" id="KW-0238">DNA-binding</keyword>
<dbReference type="Gene3D" id="3.40.50.2300">
    <property type="match status" value="1"/>
</dbReference>
<keyword evidence="3" id="KW-0805">Transcription regulation</keyword>
<dbReference type="SMART" id="SM00448">
    <property type="entry name" value="REC"/>
    <property type="match status" value="1"/>
</dbReference>
<organism evidence="8 9">
    <name type="scientific">Mucilaginibacter lappiensis</name>
    <dbReference type="NCBI Taxonomy" id="354630"/>
    <lineage>
        <taxon>Bacteria</taxon>
        <taxon>Pseudomonadati</taxon>
        <taxon>Bacteroidota</taxon>
        <taxon>Sphingobacteriia</taxon>
        <taxon>Sphingobacteriales</taxon>
        <taxon>Sphingobacteriaceae</taxon>
        <taxon>Mucilaginibacter</taxon>
    </lineage>
</organism>
<reference evidence="8 9" key="1">
    <citation type="submission" date="2020-08" db="EMBL/GenBank/DDBJ databases">
        <title>Genomic Encyclopedia of Type Strains, Phase IV (KMG-V): Genome sequencing to study the core and pangenomes of soil and plant-associated prokaryotes.</title>
        <authorList>
            <person name="Whitman W."/>
        </authorList>
    </citation>
    <scope>NUCLEOTIDE SEQUENCE [LARGE SCALE GENOMIC DNA]</scope>
    <source>
        <strain evidence="8 9">ANJLi2</strain>
    </source>
</reference>
<dbReference type="GO" id="GO:0003677">
    <property type="term" value="F:DNA binding"/>
    <property type="evidence" value="ECO:0007669"/>
    <property type="project" value="UniProtKB-KW"/>
</dbReference>
<dbReference type="SUPFAM" id="SSF52172">
    <property type="entry name" value="CheY-like"/>
    <property type="match status" value="1"/>
</dbReference>
<keyword evidence="5" id="KW-0804">Transcription</keyword>
<dbReference type="Proteomes" id="UP000541583">
    <property type="component" value="Unassembled WGS sequence"/>
</dbReference>
<protein>
    <submittedName>
        <fullName evidence="8">DNA-binding NtrC family response regulator</fullName>
    </submittedName>
</protein>
<evidence type="ECO:0000256" key="6">
    <source>
        <dbReference type="PROSITE-ProRule" id="PRU00169"/>
    </source>
</evidence>
<evidence type="ECO:0000256" key="4">
    <source>
        <dbReference type="ARBA" id="ARBA00023125"/>
    </source>
</evidence>
<accession>A0ABR6PJP2</accession>
<comment type="caution">
    <text evidence="8">The sequence shown here is derived from an EMBL/GenBank/DDBJ whole genome shotgun (WGS) entry which is preliminary data.</text>
</comment>
<dbReference type="InterPro" id="IPR011006">
    <property type="entry name" value="CheY-like_superfamily"/>
</dbReference>
<dbReference type="EMBL" id="JACHCB010000006">
    <property type="protein sequence ID" value="MBB6109988.1"/>
    <property type="molecule type" value="Genomic_DNA"/>
</dbReference>
<name>A0ABR6PJP2_9SPHI</name>
<keyword evidence="1 6" id="KW-0597">Phosphoprotein</keyword>
<gene>
    <name evidence="8" type="ORF">HDF23_002744</name>
</gene>
<evidence type="ECO:0000256" key="2">
    <source>
        <dbReference type="ARBA" id="ARBA00023012"/>
    </source>
</evidence>
<feature type="modified residue" description="4-aspartylphosphate" evidence="6">
    <location>
        <position position="55"/>
    </location>
</feature>
<keyword evidence="9" id="KW-1185">Reference proteome</keyword>
<evidence type="ECO:0000256" key="1">
    <source>
        <dbReference type="ARBA" id="ARBA00022553"/>
    </source>
</evidence>
<evidence type="ECO:0000256" key="3">
    <source>
        <dbReference type="ARBA" id="ARBA00023015"/>
    </source>
</evidence>
<dbReference type="PANTHER" id="PTHR48111:SF1">
    <property type="entry name" value="TWO-COMPONENT RESPONSE REGULATOR ORR33"/>
    <property type="match status" value="1"/>
</dbReference>
<dbReference type="PANTHER" id="PTHR48111">
    <property type="entry name" value="REGULATOR OF RPOS"/>
    <property type="match status" value="1"/>
</dbReference>
<dbReference type="PROSITE" id="PS50110">
    <property type="entry name" value="RESPONSE_REGULATORY"/>
    <property type="match status" value="1"/>
</dbReference>